<evidence type="ECO:0000256" key="1">
    <source>
        <dbReference type="SAM" id="MobiDB-lite"/>
    </source>
</evidence>
<protein>
    <submittedName>
        <fullName evidence="2">14197_t:CDS:1</fullName>
    </submittedName>
</protein>
<organism evidence="2 3">
    <name type="scientific">Funneliformis caledonium</name>
    <dbReference type="NCBI Taxonomy" id="1117310"/>
    <lineage>
        <taxon>Eukaryota</taxon>
        <taxon>Fungi</taxon>
        <taxon>Fungi incertae sedis</taxon>
        <taxon>Mucoromycota</taxon>
        <taxon>Glomeromycotina</taxon>
        <taxon>Glomeromycetes</taxon>
        <taxon>Glomerales</taxon>
        <taxon>Glomeraceae</taxon>
        <taxon>Funneliformis</taxon>
    </lineage>
</organism>
<proteinExistence type="predicted"/>
<feature type="region of interest" description="Disordered" evidence="1">
    <location>
        <begin position="209"/>
        <end position="231"/>
    </location>
</feature>
<keyword evidence="3" id="KW-1185">Reference proteome</keyword>
<dbReference type="Proteomes" id="UP000789570">
    <property type="component" value="Unassembled WGS sequence"/>
</dbReference>
<evidence type="ECO:0000313" key="3">
    <source>
        <dbReference type="Proteomes" id="UP000789570"/>
    </source>
</evidence>
<sequence length="624" mass="72390">MVQTRSKRSKQEVFEEIMPLPQYAEDYFNRVDPFEWKLSHFLRYTEKSRSNSLSRDQILRAFKTGLKDVVEKMSGNGNRPIVLDPESRSPATYAETDVCSRVGGPSHQLSKTRKHASVAIATWYFCWQESRESDEIETYWQTVRAKTAINIAKSHHKLQKVSQITVNLLCGEELPRKRVRLDDEVFSSSDDHEDYEGDDIINSQTVYKAEEQEAENSSGNESENGDDYQNDEASKDCLRKVPMDNEDDELEVHAKETIRNDGEKWIICGTDVRDALSKWKKKPDRALTFYDIVDVTPGSNSDFIRSLPKDVVHEIRQSKLLPAPVIDNADGMKQYIIDFIKTKKFREYVDESYVKTRKNNVIKFIWDYLNLLVESFERDNDLADYNLSELGYREIFLTPLMRSLFRGKHREMSIFFGEKCLFASLEDRNREKTDEEDRNAGRKIDIIWSMKPTDFEFSICEVSGPPNQHNHTHFFNDKLKIAKMLKVILNRIVIKYGGAGMNLSSLKLYGLHVYYNEIMVYEMSIPFRGLYVFCEVLRSKLPTNDVEVGLMSRSVPVLLEFKKLLERSLTGLKDYIQDACTRTPDDNGNADLFITSTDLTPTTNRKQPNGRVAKKKRNNDPRDY</sequence>
<feature type="region of interest" description="Disordered" evidence="1">
    <location>
        <begin position="591"/>
        <end position="624"/>
    </location>
</feature>
<accession>A0A9N9FW25</accession>
<reference evidence="2" key="1">
    <citation type="submission" date="2021-06" db="EMBL/GenBank/DDBJ databases">
        <authorList>
            <person name="Kallberg Y."/>
            <person name="Tangrot J."/>
            <person name="Rosling A."/>
        </authorList>
    </citation>
    <scope>NUCLEOTIDE SEQUENCE</scope>
    <source>
        <strain evidence="2">UK204</strain>
    </source>
</reference>
<evidence type="ECO:0000313" key="2">
    <source>
        <dbReference type="EMBL" id="CAG8561490.1"/>
    </source>
</evidence>
<dbReference type="EMBL" id="CAJVPQ010001615">
    <property type="protein sequence ID" value="CAG8561490.1"/>
    <property type="molecule type" value="Genomic_DNA"/>
</dbReference>
<feature type="compositionally biased region" description="Polar residues" evidence="1">
    <location>
        <begin position="594"/>
        <end position="607"/>
    </location>
</feature>
<comment type="caution">
    <text evidence="2">The sequence shown here is derived from an EMBL/GenBank/DDBJ whole genome shotgun (WGS) entry which is preliminary data.</text>
</comment>
<dbReference type="AlphaFoldDB" id="A0A9N9FW25"/>
<dbReference type="OrthoDB" id="2385602at2759"/>
<name>A0A9N9FW25_9GLOM</name>
<gene>
    <name evidence="2" type="ORF">FCALED_LOCUS6623</name>
</gene>